<comment type="caution">
    <text evidence="1">The sequence shown here is derived from an EMBL/GenBank/DDBJ whole genome shotgun (WGS) entry which is preliminary data.</text>
</comment>
<dbReference type="EMBL" id="JAWHQM010000021">
    <property type="protein sequence ID" value="KAK5631842.1"/>
    <property type="molecule type" value="Genomic_DNA"/>
</dbReference>
<keyword evidence="2" id="KW-1185">Reference proteome</keyword>
<accession>A0AAN7UMY7</accession>
<protein>
    <submittedName>
        <fullName evidence="1">Uncharacterized protein</fullName>
    </submittedName>
</protein>
<reference evidence="1 2" key="1">
    <citation type="submission" date="2023-10" db="EMBL/GenBank/DDBJ databases">
        <title>Draft genome sequence of Xylaria bambusicola isolate GMP-LS, the root and basal stem rot pathogen of sugarcane in Indonesia.</title>
        <authorList>
            <person name="Selvaraj P."/>
            <person name="Muralishankar V."/>
            <person name="Muruganantham S."/>
            <person name="Sp S."/>
            <person name="Haryani S."/>
            <person name="Lau K.J.X."/>
            <person name="Naqvi N.I."/>
        </authorList>
    </citation>
    <scope>NUCLEOTIDE SEQUENCE [LARGE SCALE GENOMIC DNA]</scope>
    <source>
        <strain evidence="1">GMP-LS</strain>
    </source>
</reference>
<evidence type="ECO:0000313" key="2">
    <source>
        <dbReference type="Proteomes" id="UP001305414"/>
    </source>
</evidence>
<evidence type="ECO:0000313" key="1">
    <source>
        <dbReference type="EMBL" id="KAK5631842.1"/>
    </source>
</evidence>
<organism evidence="1 2">
    <name type="scientific">Xylaria bambusicola</name>
    <dbReference type="NCBI Taxonomy" id="326684"/>
    <lineage>
        <taxon>Eukaryota</taxon>
        <taxon>Fungi</taxon>
        <taxon>Dikarya</taxon>
        <taxon>Ascomycota</taxon>
        <taxon>Pezizomycotina</taxon>
        <taxon>Sordariomycetes</taxon>
        <taxon>Xylariomycetidae</taxon>
        <taxon>Xylariales</taxon>
        <taxon>Xylariaceae</taxon>
        <taxon>Xylaria</taxon>
    </lineage>
</organism>
<gene>
    <name evidence="1" type="ORF">RRF57_007556</name>
</gene>
<dbReference type="Proteomes" id="UP001305414">
    <property type="component" value="Unassembled WGS sequence"/>
</dbReference>
<sequence length="70" mass="7431">MLGLGRGCGGVLLYTVTGDGRLFLREAKVIALGVGCDLGETSLSGLATGFNLSPDMLVDDHDVECFRRDR</sequence>
<dbReference type="AlphaFoldDB" id="A0AAN7UMY7"/>
<name>A0AAN7UMY7_9PEZI</name>
<proteinExistence type="predicted"/>